<gene>
    <name evidence="3" type="ORF">AT746_19480</name>
</gene>
<proteinExistence type="predicted"/>
<organism evidence="3 4">
    <name type="scientific">Lacimicrobium alkaliphilum</name>
    <dbReference type="NCBI Taxonomy" id="1526571"/>
    <lineage>
        <taxon>Bacteria</taxon>
        <taxon>Pseudomonadati</taxon>
        <taxon>Pseudomonadota</taxon>
        <taxon>Gammaproteobacteria</taxon>
        <taxon>Alteromonadales</taxon>
        <taxon>Alteromonadaceae</taxon>
        <taxon>Lacimicrobium</taxon>
    </lineage>
</organism>
<protein>
    <submittedName>
        <fullName evidence="3">Uncharacterized protein</fullName>
    </submittedName>
</protein>
<dbReference type="OrthoDB" id="6388871at2"/>
<dbReference type="RefSeq" id="WP_062483783.1">
    <property type="nucleotide sequence ID" value="NZ_CP013650.1"/>
</dbReference>
<evidence type="ECO:0000313" key="3">
    <source>
        <dbReference type="EMBL" id="ALT00230.1"/>
    </source>
</evidence>
<keyword evidence="2" id="KW-0472">Membrane</keyword>
<dbReference type="AlphaFoldDB" id="A0A0U3BEZ3"/>
<reference evidence="3 4" key="1">
    <citation type="submission" date="2015-12" db="EMBL/GenBank/DDBJ databases">
        <title>Complete genome of Lacimicrobium alkaliphilum KCTC 32984.</title>
        <authorList>
            <person name="Kim S.-G."/>
            <person name="Lee Y.-J."/>
        </authorList>
    </citation>
    <scope>NUCLEOTIDE SEQUENCE [LARGE SCALE GENOMIC DNA]</scope>
    <source>
        <strain evidence="3 4">YelD216</strain>
    </source>
</reference>
<feature type="compositionally biased region" description="Pro residues" evidence="1">
    <location>
        <begin position="86"/>
        <end position="110"/>
    </location>
</feature>
<dbReference type="EMBL" id="CP013650">
    <property type="protein sequence ID" value="ALT00230.1"/>
    <property type="molecule type" value="Genomic_DNA"/>
</dbReference>
<dbReference type="KEGG" id="lal:AT746_19480"/>
<dbReference type="Proteomes" id="UP000068447">
    <property type="component" value="Chromosome"/>
</dbReference>
<keyword evidence="4" id="KW-1185">Reference proteome</keyword>
<keyword evidence="2" id="KW-1133">Transmembrane helix</keyword>
<feature type="region of interest" description="Disordered" evidence="1">
    <location>
        <begin position="71"/>
        <end position="165"/>
    </location>
</feature>
<keyword evidence="2" id="KW-0812">Transmembrane</keyword>
<feature type="transmembrane region" description="Helical" evidence="2">
    <location>
        <begin position="20"/>
        <end position="42"/>
    </location>
</feature>
<dbReference type="STRING" id="1526571.AT746_19480"/>
<evidence type="ECO:0000256" key="1">
    <source>
        <dbReference type="SAM" id="MobiDB-lite"/>
    </source>
</evidence>
<accession>A0A0U3BEZ3</accession>
<evidence type="ECO:0000313" key="4">
    <source>
        <dbReference type="Proteomes" id="UP000068447"/>
    </source>
</evidence>
<name>A0A0U3BEZ3_9ALTE</name>
<sequence length="250" mass="27478">MLLLSMDCVDPLLSKTAPAQASLLPFIVVSLLIHALAFWWLIRLQSQAIAPMVAHKDHNTTIKARLWQAPAPAVAAPEPEPEPEAVPEPVPKPQPSPAEPEAPLSPPPEQSEPQVAKQPEKPTSVPDSQGPAAIESGSEVKPVGPAEYQSAAQRHLSGWQYRQQQQLAEQANREYRQQRQNPIGEIPDYTEKLSEDEKLREAVTKDVNCEAGINGAITSLMRIAGGAVRCTERGAFQQYIDKRLNKTRNQ</sequence>
<evidence type="ECO:0000256" key="2">
    <source>
        <dbReference type="SAM" id="Phobius"/>
    </source>
</evidence>